<evidence type="ECO:0000313" key="2">
    <source>
        <dbReference type="EMBL" id="EAT89083.1"/>
    </source>
</evidence>
<dbReference type="RefSeq" id="XP_001794423.1">
    <property type="nucleotide sequence ID" value="XM_001794371.1"/>
</dbReference>
<organism evidence="2 3">
    <name type="scientific">Phaeosphaeria nodorum (strain SN15 / ATCC MYA-4574 / FGSC 10173)</name>
    <name type="common">Glume blotch fungus</name>
    <name type="synonym">Parastagonospora nodorum</name>
    <dbReference type="NCBI Taxonomy" id="321614"/>
    <lineage>
        <taxon>Eukaryota</taxon>
        <taxon>Fungi</taxon>
        <taxon>Dikarya</taxon>
        <taxon>Ascomycota</taxon>
        <taxon>Pezizomycotina</taxon>
        <taxon>Dothideomycetes</taxon>
        <taxon>Pleosporomycetidae</taxon>
        <taxon>Pleosporales</taxon>
        <taxon>Pleosporineae</taxon>
        <taxon>Phaeosphaeriaceae</taxon>
        <taxon>Parastagonospora</taxon>
    </lineage>
</organism>
<dbReference type="AlphaFoldDB" id="Q0UWI6"/>
<evidence type="ECO:0000313" key="3">
    <source>
        <dbReference type="Proteomes" id="UP000001055"/>
    </source>
</evidence>
<dbReference type="KEGG" id="pno:SNOG_03878"/>
<feature type="compositionally biased region" description="Basic and acidic residues" evidence="1">
    <location>
        <begin position="23"/>
        <end position="34"/>
    </location>
</feature>
<dbReference type="EMBL" id="CH445329">
    <property type="protein sequence ID" value="EAT89083.1"/>
    <property type="molecule type" value="Genomic_DNA"/>
</dbReference>
<feature type="region of interest" description="Disordered" evidence="1">
    <location>
        <begin position="1"/>
        <end position="34"/>
    </location>
</feature>
<evidence type="ECO:0000256" key="1">
    <source>
        <dbReference type="SAM" id="MobiDB-lite"/>
    </source>
</evidence>
<protein>
    <submittedName>
        <fullName evidence="2">Uncharacterized protein</fullName>
    </submittedName>
</protein>
<dbReference type="GeneID" id="5971286"/>
<dbReference type="Proteomes" id="UP000001055">
    <property type="component" value="Unassembled WGS sequence"/>
</dbReference>
<sequence length="34" mass="3526">MSAAQGIDAPNVGTGQRSAVHPSAREMHVPIRAL</sequence>
<proteinExistence type="predicted"/>
<accession>Q0UWI6</accession>
<reference evidence="3" key="1">
    <citation type="journal article" date="2007" name="Plant Cell">
        <title>Dothideomycete-plant interactions illuminated by genome sequencing and EST analysis of the wheat pathogen Stagonospora nodorum.</title>
        <authorList>
            <person name="Hane J.K."/>
            <person name="Lowe R.G."/>
            <person name="Solomon P.S."/>
            <person name="Tan K.C."/>
            <person name="Schoch C.L."/>
            <person name="Spatafora J.W."/>
            <person name="Crous P.W."/>
            <person name="Kodira C."/>
            <person name="Birren B.W."/>
            <person name="Galagan J.E."/>
            <person name="Torriani S.F."/>
            <person name="McDonald B.A."/>
            <person name="Oliver R.P."/>
        </authorList>
    </citation>
    <scope>NUCLEOTIDE SEQUENCE [LARGE SCALE GENOMIC DNA]</scope>
    <source>
        <strain evidence="3">SN15 / ATCC MYA-4574 / FGSC 10173</strain>
    </source>
</reference>
<name>Q0UWI6_PHANO</name>
<dbReference type="InParanoid" id="Q0UWI6"/>
<gene>
    <name evidence="2" type="ORF">SNOG_03878</name>
</gene>